<evidence type="ECO:0000313" key="3">
    <source>
        <dbReference type="EMBL" id="SHK12073.1"/>
    </source>
</evidence>
<evidence type="ECO:0000256" key="1">
    <source>
        <dbReference type="ARBA" id="ARBA00002286"/>
    </source>
</evidence>
<dbReference type="Pfam" id="PF13333">
    <property type="entry name" value="rve_2"/>
    <property type="match status" value="1"/>
</dbReference>
<dbReference type="PANTHER" id="PTHR46889">
    <property type="entry name" value="TRANSPOSASE INSF FOR INSERTION SEQUENCE IS3B-RELATED"/>
    <property type="match status" value="1"/>
</dbReference>
<dbReference type="Pfam" id="PF13276">
    <property type="entry name" value="HTH_21"/>
    <property type="match status" value="1"/>
</dbReference>
<dbReference type="InterPro" id="IPR001584">
    <property type="entry name" value="Integrase_cat-core"/>
</dbReference>
<dbReference type="EMBL" id="FRAJ01000009">
    <property type="protein sequence ID" value="SHK12073.1"/>
    <property type="molecule type" value="Genomic_DNA"/>
</dbReference>
<comment type="function">
    <text evidence="1">Involved in the transposition of the insertion sequence.</text>
</comment>
<dbReference type="STRING" id="1121266.SAMN02745883_01335"/>
<sequence length="273" mass="32052">MCKIFNVLRSAYYRWLKNPITKKKQEDNKILSEIKRVHKESRETYGIRRVTAQLNKEGISCGRNKVQRLMRENNIYCRTKRKFKATTNSNHSFSVAPNLLDQNFTAERPGQIWCGDITYVATEEGWLYLAAIEDLYTRKIVGWSMSSSITRHLTISALDQALKRETPDDGVIFHSDRGVQYAAYDYQNRLKEYNMIQSMSRKGNCYDNALMELFFSSLKKDVIFSKKFKTRSQARLEIVDYIEIFYNSKRLHSSLGNKSSREFKNDYYKEIAA</sequence>
<reference evidence="3 4" key="1">
    <citation type="submission" date="2016-11" db="EMBL/GenBank/DDBJ databases">
        <authorList>
            <person name="Jaros S."/>
            <person name="Januszkiewicz K."/>
            <person name="Wedrychowicz H."/>
        </authorList>
    </citation>
    <scope>NUCLEOTIDE SEQUENCE [LARGE SCALE GENOMIC DNA]</scope>
    <source>
        <strain evidence="3 4">DSM 14501</strain>
    </source>
</reference>
<dbReference type="InterPro" id="IPR048020">
    <property type="entry name" value="Transpos_IS3"/>
</dbReference>
<dbReference type="SUPFAM" id="SSF53098">
    <property type="entry name" value="Ribonuclease H-like"/>
    <property type="match status" value="1"/>
</dbReference>
<dbReference type="GO" id="GO:0003676">
    <property type="term" value="F:nucleic acid binding"/>
    <property type="evidence" value="ECO:0007669"/>
    <property type="project" value="InterPro"/>
</dbReference>
<dbReference type="InterPro" id="IPR050900">
    <property type="entry name" value="Transposase_IS3/IS150/IS904"/>
</dbReference>
<dbReference type="InterPro" id="IPR025948">
    <property type="entry name" value="HTH-like_dom"/>
</dbReference>
<dbReference type="InterPro" id="IPR012337">
    <property type="entry name" value="RNaseH-like_sf"/>
</dbReference>
<protein>
    <submittedName>
        <fullName evidence="3">Putative transposase</fullName>
    </submittedName>
</protein>
<dbReference type="PANTHER" id="PTHR46889:SF4">
    <property type="entry name" value="TRANSPOSASE INSO FOR INSERTION SEQUENCE ELEMENT IS911B-RELATED"/>
    <property type="match status" value="1"/>
</dbReference>
<evidence type="ECO:0000313" key="4">
    <source>
        <dbReference type="Proteomes" id="UP000184082"/>
    </source>
</evidence>
<dbReference type="Proteomes" id="UP000184082">
    <property type="component" value="Unassembled WGS sequence"/>
</dbReference>
<proteinExistence type="predicted"/>
<dbReference type="GO" id="GO:0015074">
    <property type="term" value="P:DNA integration"/>
    <property type="evidence" value="ECO:0007669"/>
    <property type="project" value="InterPro"/>
</dbReference>
<dbReference type="Pfam" id="PF00665">
    <property type="entry name" value="rve"/>
    <property type="match status" value="1"/>
</dbReference>
<organism evidence="3 4">
    <name type="scientific">Caminicella sporogenes DSM 14501</name>
    <dbReference type="NCBI Taxonomy" id="1121266"/>
    <lineage>
        <taxon>Bacteria</taxon>
        <taxon>Bacillati</taxon>
        <taxon>Bacillota</taxon>
        <taxon>Clostridia</taxon>
        <taxon>Peptostreptococcales</taxon>
        <taxon>Caminicellaceae</taxon>
        <taxon>Caminicella</taxon>
    </lineage>
</organism>
<feature type="domain" description="Integrase catalytic" evidence="2">
    <location>
        <begin position="105"/>
        <end position="267"/>
    </location>
</feature>
<dbReference type="InterPro" id="IPR036397">
    <property type="entry name" value="RNaseH_sf"/>
</dbReference>
<dbReference type="NCBIfam" id="NF033516">
    <property type="entry name" value="transpos_IS3"/>
    <property type="match status" value="1"/>
</dbReference>
<keyword evidence="4" id="KW-1185">Reference proteome</keyword>
<dbReference type="PROSITE" id="PS50994">
    <property type="entry name" value="INTEGRASE"/>
    <property type="match status" value="1"/>
</dbReference>
<evidence type="ECO:0000259" key="2">
    <source>
        <dbReference type="PROSITE" id="PS50994"/>
    </source>
</evidence>
<dbReference type="Gene3D" id="3.30.420.10">
    <property type="entry name" value="Ribonuclease H-like superfamily/Ribonuclease H"/>
    <property type="match status" value="1"/>
</dbReference>
<gene>
    <name evidence="3" type="ORF">SAMN02745883_01335</name>
</gene>
<accession>A0A1M6PVQ2</accession>
<name>A0A1M6PVQ2_9FIRM</name>
<dbReference type="AlphaFoldDB" id="A0A1M6PVQ2"/>